<dbReference type="Gene3D" id="3.40.710.10">
    <property type="entry name" value="DD-peptidase/beta-lactamase superfamily"/>
    <property type="match status" value="1"/>
</dbReference>
<proteinExistence type="predicted"/>
<sequence length="477" mass="52939">MKQITCLLISLAFCHLSAGAQSYEAAGRKVDSLFSRYTRETPGAAVAIVKEGRVIFRKGYGMAHLDHDIPVTPRTVFNIASVSKQFTAFAVYLLESEGKLSFDDDVHRYISELPDYGTPIRIRHLLAHTGGLRDQAALLSLAGWSQDAVTTEQIMKLVTRQTGTNFPAGTRFNYSNTGYTLLAEVVQRVSGKKFADFTRERIFVPLGMTSTQFCDDHERIVRNKAESYERVGNAYHHKPLNVSNPGPSNLLTTVEDLARWVMNFEQPVVGTRALLDAFNAPSLLDDGSKVVLRVIGPDTIFHAKGQNVSNYKGTPMYSHGGHAAAFRTYMGRFPEHRFAIIALSNDEHNESLNARWQIADLYLPGLAKDNDAAPRPVTRAAAAPASYTSGPKAFEGTYYNEDLQTSYTLMLRNGQLLMTHPRVGDIVLQRTGEQQFSGSGPRTFAFELEFLHDRAGAVNAFSISNFGVKQMKFVRVK</sequence>
<dbReference type="InterPro" id="IPR001466">
    <property type="entry name" value="Beta-lactam-related"/>
</dbReference>
<evidence type="ECO:0000256" key="1">
    <source>
        <dbReference type="SAM" id="SignalP"/>
    </source>
</evidence>
<evidence type="ECO:0000259" key="2">
    <source>
        <dbReference type="Pfam" id="PF00144"/>
    </source>
</evidence>
<name>A0ABP8H2H2_9BACT</name>
<keyword evidence="1" id="KW-0732">Signal</keyword>
<organism evidence="3 4">
    <name type="scientific">Flaviaesturariibacter amylovorans</name>
    <dbReference type="NCBI Taxonomy" id="1084520"/>
    <lineage>
        <taxon>Bacteria</taxon>
        <taxon>Pseudomonadati</taxon>
        <taxon>Bacteroidota</taxon>
        <taxon>Chitinophagia</taxon>
        <taxon>Chitinophagales</taxon>
        <taxon>Chitinophagaceae</taxon>
        <taxon>Flaviaestuariibacter</taxon>
    </lineage>
</organism>
<feature type="signal peptide" evidence="1">
    <location>
        <begin position="1"/>
        <end position="20"/>
    </location>
</feature>
<feature type="domain" description="Beta-lactamase-related" evidence="2">
    <location>
        <begin position="31"/>
        <end position="357"/>
    </location>
</feature>
<dbReference type="PANTHER" id="PTHR46825">
    <property type="entry name" value="D-ALANYL-D-ALANINE-CARBOXYPEPTIDASE/ENDOPEPTIDASE AMPH"/>
    <property type="match status" value="1"/>
</dbReference>
<dbReference type="Proteomes" id="UP001501725">
    <property type="component" value="Unassembled WGS sequence"/>
</dbReference>
<dbReference type="Pfam" id="PF00144">
    <property type="entry name" value="Beta-lactamase"/>
    <property type="match status" value="1"/>
</dbReference>
<evidence type="ECO:0000313" key="3">
    <source>
        <dbReference type="EMBL" id="GAA4333415.1"/>
    </source>
</evidence>
<dbReference type="PANTHER" id="PTHR46825:SF9">
    <property type="entry name" value="BETA-LACTAMASE-RELATED DOMAIN-CONTAINING PROTEIN"/>
    <property type="match status" value="1"/>
</dbReference>
<keyword evidence="4" id="KW-1185">Reference proteome</keyword>
<evidence type="ECO:0000313" key="4">
    <source>
        <dbReference type="Proteomes" id="UP001501725"/>
    </source>
</evidence>
<accession>A0ABP8H2H2</accession>
<dbReference type="InterPro" id="IPR050491">
    <property type="entry name" value="AmpC-like"/>
</dbReference>
<gene>
    <name evidence="3" type="ORF">GCM10023184_26570</name>
</gene>
<dbReference type="InterPro" id="IPR012338">
    <property type="entry name" value="Beta-lactam/transpept-like"/>
</dbReference>
<dbReference type="RefSeq" id="WP_345256240.1">
    <property type="nucleotide sequence ID" value="NZ_BAABGY010000007.1"/>
</dbReference>
<feature type="chain" id="PRO_5045549253" description="Beta-lactamase-related domain-containing protein" evidence="1">
    <location>
        <begin position="21"/>
        <end position="477"/>
    </location>
</feature>
<dbReference type="SUPFAM" id="SSF56601">
    <property type="entry name" value="beta-lactamase/transpeptidase-like"/>
    <property type="match status" value="1"/>
</dbReference>
<protein>
    <recommendedName>
        <fullName evidence="2">Beta-lactamase-related domain-containing protein</fullName>
    </recommendedName>
</protein>
<reference evidence="4" key="1">
    <citation type="journal article" date="2019" name="Int. J. Syst. Evol. Microbiol.">
        <title>The Global Catalogue of Microorganisms (GCM) 10K type strain sequencing project: providing services to taxonomists for standard genome sequencing and annotation.</title>
        <authorList>
            <consortium name="The Broad Institute Genomics Platform"/>
            <consortium name="The Broad Institute Genome Sequencing Center for Infectious Disease"/>
            <person name="Wu L."/>
            <person name="Ma J."/>
        </authorList>
    </citation>
    <scope>NUCLEOTIDE SEQUENCE [LARGE SCALE GENOMIC DNA]</scope>
    <source>
        <strain evidence="4">JCM 17919</strain>
    </source>
</reference>
<dbReference type="EMBL" id="BAABGY010000007">
    <property type="protein sequence ID" value="GAA4333415.1"/>
    <property type="molecule type" value="Genomic_DNA"/>
</dbReference>
<comment type="caution">
    <text evidence="3">The sequence shown here is derived from an EMBL/GenBank/DDBJ whole genome shotgun (WGS) entry which is preliminary data.</text>
</comment>